<dbReference type="Gene3D" id="3.40.630.10">
    <property type="entry name" value="Zn peptidases"/>
    <property type="match status" value="2"/>
</dbReference>
<dbReference type="Proteomes" id="UP000260644">
    <property type="component" value="Unassembled WGS sequence"/>
</dbReference>
<protein>
    <recommendedName>
        <fullName evidence="1">Peptidase M28 domain-containing protein</fullName>
    </recommendedName>
</protein>
<dbReference type="EMBL" id="QPMM01000004">
    <property type="protein sequence ID" value="RFS23530.1"/>
    <property type="molecule type" value="Genomic_DNA"/>
</dbReference>
<evidence type="ECO:0000313" key="2">
    <source>
        <dbReference type="EMBL" id="RFS23530.1"/>
    </source>
</evidence>
<evidence type="ECO:0000313" key="3">
    <source>
        <dbReference type="Proteomes" id="UP000260644"/>
    </source>
</evidence>
<organism evidence="2 3">
    <name type="scientific">Chitinophaga silvatica</name>
    <dbReference type="NCBI Taxonomy" id="2282649"/>
    <lineage>
        <taxon>Bacteria</taxon>
        <taxon>Pseudomonadati</taxon>
        <taxon>Bacteroidota</taxon>
        <taxon>Chitinophagia</taxon>
        <taxon>Chitinophagales</taxon>
        <taxon>Chitinophagaceae</taxon>
        <taxon>Chitinophaga</taxon>
    </lineage>
</organism>
<dbReference type="AlphaFoldDB" id="A0A3E1YC03"/>
<accession>A0A3E1YC03</accession>
<dbReference type="InterPro" id="IPR045175">
    <property type="entry name" value="M28_fam"/>
</dbReference>
<feature type="domain" description="Peptidase M28" evidence="1">
    <location>
        <begin position="231"/>
        <end position="389"/>
    </location>
</feature>
<dbReference type="InterPro" id="IPR007484">
    <property type="entry name" value="Peptidase_M28"/>
</dbReference>
<sequence length="427" mass="46767">MKKITWLLPLVVITISVNAQKKEDRKTIGNLQSHINYLSSNQLESRSTGAPGEQLAAAYLSTQMQTIGLTPMGNDNYLQTFTVKETREPSANCLMTINDKSLEAGQQFLPLPFSAEKTAKGEVIPGVNEPDNIWFINMEDLDSNSQKSLLQQCFQLGKEAEKAGATGIVFYNGNTTLPQAKKWLDEPVAILSIPAVWVDSSTSKILSSDDANGFQIDFKVAFDDIKRNGTNVIGYINNKAEHTIIIGAHYDFPGWDATIPVNDNATGIAALLELARLLHNSALHNNNYLIVAFSGKEQNLAGSNYFATHPTINLSTVNYMINLDGIGQLSADKPLQINGSTSSADWTSILQQVTPQELPLNVNAASSFSDHATFFKKHIPVLSFSTNSTSTDNTKINYDGTLSVLKLVYKIIDKTNNKDKLAFTSVQ</sequence>
<dbReference type="PANTHER" id="PTHR12147:SF26">
    <property type="entry name" value="PEPTIDASE M28 DOMAIN-CONTAINING PROTEIN"/>
    <property type="match status" value="1"/>
</dbReference>
<comment type="caution">
    <text evidence="2">The sequence shown here is derived from an EMBL/GenBank/DDBJ whole genome shotgun (WGS) entry which is preliminary data.</text>
</comment>
<proteinExistence type="predicted"/>
<dbReference type="Pfam" id="PF04389">
    <property type="entry name" value="Peptidase_M28"/>
    <property type="match status" value="1"/>
</dbReference>
<evidence type="ECO:0000259" key="1">
    <source>
        <dbReference type="Pfam" id="PF04389"/>
    </source>
</evidence>
<name>A0A3E1YC03_9BACT</name>
<dbReference type="SUPFAM" id="SSF53187">
    <property type="entry name" value="Zn-dependent exopeptidases"/>
    <property type="match status" value="1"/>
</dbReference>
<keyword evidence="3" id="KW-1185">Reference proteome</keyword>
<gene>
    <name evidence="2" type="ORF">DVR12_10985</name>
</gene>
<reference evidence="2 3" key="1">
    <citation type="submission" date="2018-07" db="EMBL/GenBank/DDBJ databases">
        <title>Chitinophaga K2CV101002-2 sp. nov., isolated from a monsoon evergreen broad-leaved forest soil.</title>
        <authorList>
            <person name="Lv Y."/>
        </authorList>
    </citation>
    <scope>NUCLEOTIDE SEQUENCE [LARGE SCALE GENOMIC DNA]</scope>
    <source>
        <strain evidence="2 3">GDMCC 1.1288</strain>
    </source>
</reference>
<dbReference type="PANTHER" id="PTHR12147">
    <property type="entry name" value="METALLOPEPTIDASE M28 FAMILY MEMBER"/>
    <property type="match status" value="1"/>
</dbReference>
<dbReference type="GO" id="GO:0008235">
    <property type="term" value="F:metalloexopeptidase activity"/>
    <property type="evidence" value="ECO:0007669"/>
    <property type="project" value="InterPro"/>
</dbReference>
<dbReference type="OrthoDB" id="1521787at2"/>
<dbReference type="RefSeq" id="WP_116975721.1">
    <property type="nucleotide sequence ID" value="NZ_QPMM01000004.1"/>
</dbReference>
<dbReference type="GO" id="GO:0006508">
    <property type="term" value="P:proteolysis"/>
    <property type="evidence" value="ECO:0007669"/>
    <property type="project" value="InterPro"/>
</dbReference>